<feature type="region of interest" description="Disordered" evidence="1">
    <location>
        <begin position="506"/>
        <end position="572"/>
    </location>
</feature>
<feature type="region of interest" description="Disordered" evidence="1">
    <location>
        <begin position="681"/>
        <end position="800"/>
    </location>
</feature>
<evidence type="ECO:0000313" key="4">
    <source>
        <dbReference type="Proteomes" id="UP000799640"/>
    </source>
</evidence>
<reference evidence="3" key="1">
    <citation type="journal article" date="2020" name="Stud. Mycol.">
        <title>101 Dothideomycetes genomes: a test case for predicting lifestyles and emergence of pathogens.</title>
        <authorList>
            <person name="Haridas S."/>
            <person name="Albert R."/>
            <person name="Binder M."/>
            <person name="Bloem J."/>
            <person name="Labutti K."/>
            <person name="Salamov A."/>
            <person name="Andreopoulos B."/>
            <person name="Baker S."/>
            <person name="Barry K."/>
            <person name="Bills G."/>
            <person name="Bluhm B."/>
            <person name="Cannon C."/>
            <person name="Castanera R."/>
            <person name="Culley D."/>
            <person name="Daum C."/>
            <person name="Ezra D."/>
            <person name="Gonzalez J."/>
            <person name="Henrissat B."/>
            <person name="Kuo A."/>
            <person name="Liang C."/>
            <person name="Lipzen A."/>
            <person name="Lutzoni F."/>
            <person name="Magnuson J."/>
            <person name="Mondo S."/>
            <person name="Nolan M."/>
            <person name="Ohm R."/>
            <person name="Pangilinan J."/>
            <person name="Park H.-J."/>
            <person name="Ramirez L."/>
            <person name="Alfaro M."/>
            <person name="Sun H."/>
            <person name="Tritt A."/>
            <person name="Yoshinaga Y."/>
            <person name="Zwiers L.-H."/>
            <person name="Turgeon B."/>
            <person name="Goodwin S."/>
            <person name="Spatafora J."/>
            <person name="Crous P."/>
            <person name="Grigoriev I."/>
        </authorList>
    </citation>
    <scope>NUCLEOTIDE SEQUENCE</scope>
    <source>
        <strain evidence="3">CBS 262.69</strain>
    </source>
</reference>
<dbReference type="OrthoDB" id="3944128at2759"/>
<feature type="chain" id="PRO_5026054897" evidence="2">
    <location>
        <begin position="19"/>
        <end position="827"/>
    </location>
</feature>
<name>A0A6G1IBJ5_9PEZI</name>
<feature type="compositionally biased region" description="Gly residues" evidence="1">
    <location>
        <begin position="682"/>
        <end position="725"/>
    </location>
</feature>
<keyword evidence="2" id="KW-0732">Signal</keyword>
<gene>
    <name evidence="3" type="ORF">EJ06DRAFT_26088</name>
</gene>
<keyword evidence="4" id="KW-1185">Reference proteome</keyword>
<dbReference type="AlphaFoldDB" id="A0A6G1IBJ5"/>
<protein>
    <submittedName>
        <fullName evidence="3">Uncharacterized protein</fullName>
    </submittedName>
</protein>
<proteinExistence type="predicted"/>
<sequence>MSPPRVFVAFWWLAATYAGPSLSMSDGRPAVHPAQRWAHHLRRQVQRIVLVHNHTDISHATNSSIPIDPVDPFSDDDPGDLHTIPRSIQFSTSANCCYYNTDGSSLTCAQWPAATDPAGKLYYTPGPLPDPAIASTSCYADIYPIPHTTMGPHAPPYPPCEGTTSPLQYLKPTTNCYYTTTMWIPSPFSTSVACGSVTYFTGHLRSSATTHIPAEVTSILRVSRQPKKDCVIPSAAADVRASASEWEQYYSARAGAEPSWCEVYEQRTKGGCYVSGWQANLWHFGAPGVSRDMCAADPTPTPTQPSGAQITPAPATSSLVGSTVVGNGTTLYADKAYVFLTRLEAESWYGPGSSKDLGWSDSILLTLPSSAISTFRFGGATAALNYADLSAPIPFSALNAAWDDGDNAGPRAPDDAVWGFIYSVRNMQFVHYGPHANSVNDEVMQSALYADYYQFALAIPGLDFGDVNEEWKGCQWDPRFRLLDPPIVYTAATGVSSLPAPTVVPGVAAGRGERGGPEAGPPAAAARPGSVATGLTAATGAPAAPAANPPSPLLNSGSAAGSGAAGNAADNAANVPPSADTLVLPPGESIARNGVLLSAKADGIAVLVGGLEAVVPYAALGLKAGAGAGAGAGGQVRVTRDMLVAAGEGGLAARIFDGNGGGGAAWVGALGGYAPPSDAWGEDGGAVAGSGSGSGPGSGSGSTSGSGSGGSDSGSGPGSGSGSGSADGSPNGKPGSPSSSARPSASSRVGKEPDPQGRPSYDPAGMLPWFGPDSDSGARSGSGPGTSVSGANANAGKAKNAGVRLRAGGGWGYVALAVRMVGLGLVM</sequence>
<accession>A0A6G1IBJ5</accession>
<feature type="signal peptide" evidence="2">
    <location>
        <begin position="1"/>
        <end position="18"/>
    </location>
</feature>
<feature type="compositionally biased region" description="Low complexity" evidence="1">
    <location>
        <begin position="521"/>
        <end position="546"/>
    </location>
</feature>
<evidence type="ECO:0000256" key="2">
    <source>
        <dbReference type="SAM" id="SignalP"/>
    </source>
</evidence>
<dbReference type="EMBL" id="ML996687">
    <property type="protein sequence ID" value="KAF2405439.1"/>
    <property type="molecule type" value="Genomic_DNA"/>
</dbReference>
<dbReference type="Proteomes" id="UP000799640">
    <property type="component" value="Unassembled WGS sequence"/>
</dbReference>
<feature type="compositionally biased region" description="Low complexity" evidence="1">
    <location>
        <begin position="726"/>
        <end position="748"/>
    </location>
</feature>
<evidence type="ECO:0000313" key="3">
    <source>
        <dbReference type="EMBL" id="KAF2405439.1"/>
    </source>
</evidence>
<evidence type="ECO:0000256" key="1">
    <source>
        <dbReference type="SAM" id="MobiDB-lite"/>
    </source>
</evidence>
<feature type="compositionally biased region" description="Low complexity" evidence="1">
    <location>
        <begin position="790"/>
        <end position="800"/>
    </location>
</feature>
<organism evidence="3 4">
    <name type="scientific">Trichodelitschia bisporula</name>
    <dbReference type="NCBI Taxonomy" id="703511"/>
    <lineage>
        <taxon>Eukaryota</taxon>
        <taxon>Fungi</taxon>
        <taxon>Dikarya</taxon>
        <taxon>Ascomycota</taxon>
        <taxon>Pezizomycotina</taxon>
        <taxon>Dothideomycetes</taxon>
        <taxon>Dothideomycetes incertae sedis</taxon>
        <taxon>Phaeotrichales</taxon>
        <taxon>Phaeotrichaceae</taxon>
        <taxon>Trichodelitschia</taxon>
    </lineage>
</organism>
<feature type="compositionally biased region" description="Low complexity" evidence="1">
    <location>
        <begin position="553"/>
        <end position="572"/>
    </location>
</feature>